<evidence type="ECO:0000256" key="2">
    <source>
        <dbReference type="ARBA" id="ARBA00023004"/>
    </source>
</evidence>
<dbReference type="Gene3D" id="2.60.120.620">
    <property type="entry name" value="q2cbj1_9rhob like domain"/>
    <property type="match status" value="1"/>
</dbReference>
<protein>
    <submittedName>
        <fullName evidence="3">Phytanoyl-CoA dioxygenase</fullName>
    </submittedName>
</protein>
<dbReference type="EMBL" id="SACN01000002">
    <property type="protein sequence ID" value="RVT91171.1"/>
    <property type="molecule type" value="Genomic_DNA"/>
</dbReference>
<dbReference type="Pfam" id="PF05721">
    <property type="entry name" value="PhyH"/>
    <property type="match status" value="1"/>
</dbReference>
<dbReference type="SUPFAM" id="SSF51197">
    <property type="entry name" value="Clavaminate synthase-like"/>
    <property type="match status" value="1"/>
</dbReference>
<reference evidence="3 4" key="1">
    <citation type="submission" date="2019-01" db="EMBL/GenBank/DDBJ databases">
        <authorList>
            <person name="Chen W.-M."/>
        </authorList>
    </citation>
    <scope>NUCLEOTIDE SEQUENCE [LARGE SCALE GENOMIC DNA]</scope>
    <source>
        <strain evidence="3 4">CCP-7</strain>
    </source>
</reference>
<dbReference type="Proteomes" id="UP000282971">
    <property type="component" value="Unassembled WGS sequence"/>
</dbReference>
<name>A0A437M0F7_9SPHN</name>
<dbReference type="GO" id="GO:0005506">
    <property type="term" value="F:iron ion binding"/>
    <property type="evidence" value="ECO:0007669"/>
    <property type="project" value="UniProtKB-ARBA"/>
</dbReference>
<keyword evidence="2" id="KW-0408">Iron</keyword>
<keyword evidence="1" id="KW-0479">Metal-binding</keyword>
<keyword evidence="4" id="KW-1185">Reference proteome</keyword>
<evidence type="ECO:0000313" key="4">
    <source>
        <dbReference type="Proteomes" id="UP000282971"/>
    </source>
</evidence>
<gene>
    <name evidence="3" type="ORF">EOD43_16785</name>
</gene>
<dbReference type="RefSeq" id="WP_127745186.1">
    <property type="nucleotide sequence ID" value="NZ_SACN01000002.1"/>
</dbReference>
<evidence type="ECO:0000256" key="1">
    <source>
        <dbReference type="ARBA" id="ARBA00022723"/>
    </source>
</evidence>
<comment type="caution">
    <text evidence="3">The sequence shown here is derived from an EMBL/GenBank/DDBJ whole genome shotgun (WGS) entry which is preliminary data.</text>
</comment>
<dbReference type="AlphaFoldDB" id="A0A437M0F7"/>
<keyword evidence="3" id="KW-0560">Oxidoreductase</keyword>
<dbReference type="GO" id="GO:0016706">
    <property type="term" value="F:2-oxoglutarate-dependent dioxygenase activity"/>
    <property type="evidence" value="ECO:0007669"/>
    <property type="project" value="UniProtKB-ARBA"/>
</dbReference>
<accession>A0A437M0F7</accession>
<dbReference type="InterPro" id="IPR008775">
    <property type="entry name" value="Phytyl_CoA_dOase-like"/>
</dbReference>
<keyword evidence="3" id="KW-0223">Dioxygenase</keyword>
<sequence length="340" mass="38368">MTSMMRSLLAPWWAAELLTGAKSFLDNPIIGSQRLNARGLHGWRVATAHAMAARRRAKLAKALSPEDLASFTENGFVAVQNFLPPETFAQLRDQILAFEGPAREMIQGHTITRRYAIDPEAIRAIPAVTAFADHPRFQALARYGASFDVKPLLYIQSILTHRFDAPPDPQINLHADTFHPTMKAWFFLQDVGEDDGPFTYVPGSHRLTPARLEWEKKRSLSVRDEGDRLSARGSFRIERQHLAELGLPQPMTLAVPANTLVVADTFGFHARGETREPSTRIELWAYNRRNPFTPYAGFDPGSIKGLAERRIGARWMTHDILKRLIGQSWRKVGRKRPGDE</sequence>
<proteinExistence type="predicted"/>
<evidence type="ECO:0000313" key="3">
    <source>
        <dbReference type="EMBL" id="RVT91171.1"/>
    </source>
</evidence>
<dbReference type="PANTHER" id="PTHR20883:SF15">
    <property type="entry name" value="PHYTANOYL-COA DIOXYGENASE DOMAIN-CONTAINING PROTEIN 1"/>
    <property type="match status" value="1"/>
</dbReference>
<dbReference type="PANTHER" id="PTHR20883">
    <property type="entry name" value="PHYTANOYL-COA DIOXYGENASE DOMAIN CONTAINING 1"/>
    <property type="match status" value="1"/>
</dbReference>
<dbReference type="OrthoDB" id="547161at2"/>
<organism evidence="3 4">
    <name type="scientific">Sphingomonas crocodyli</name>
    <dbReference type="NCBI Taxonomy" id="1979270"/>
    <lineage>
        <taxon>Bacteria</taxon>
        <taxon>Pseudomonadati</taxon>
        <taxon>Pseudomonadota</taxon>
        <taxon>Alphaproteobacteria</taxon>
        <taxon>Sphingomonadales</taxon>
        <taxon>Sphingomonadaceae</taxon>
        <taxon>Sphingomonas</taxon>
    </lineage>
</organism>